<comment type="caution">
    <text evidence="1">The sequence shown here is derived from an EMBL/GenBank/DDBJ whole genome shotgun (WGS) entry which is preliminary data.</text>
</comment>
<accession>A0ABT4XWX1</accession>
<dbReference type="EMBL" id="JAQIOY010000009">
    <property type="protein sequence ID" value="MDA7426473.1"/>
    <property type="molecule type" value="Genomic_DNA"/>
</dbReference>
<reference evidence="1 2" key="1">
    <citation type="submission" date="2023-01" db="EMBL/GenBank/DDBJ databases">
        <title>Thalassococcus onchidii sp. nov., isolated from a marine invertebrate from the South China Sea.</title>
        <authorList>
            <person name="Xu S."/>
            <person name="Liu Z."/>
            <person name="Xu Y."/>
        </authorList>
    </citation>
    <scope>NUCLEOTIDE SEQUENCE [LARGE SCALE GENOMIC DNA]</scope>
    <source>
        <strain evidence="1 2">KCTC 32084</strain>
    </source>
</reference>
<evidence type="ECO:0000313" key="2">
    <source>
        <dbReference type="Proteomes" id="UP001210720"/>
    </source>
</evidence>
<gene>
    <name evidence="1" type="ORF">PFY00_17190</name>
</gene>
<protein>
    <submittedName>
        <fullName evidence="1">Uncharacterized protein</fullName>
    </submittedName>
</protein>
<proteinExistence type="predicted"/>
<organism evidence="1 2">
    <name type="scientific">Thalassococcus lentus</name>
    <dbReference type="NCBI Taxonomy" id="1210524"/>
    <lineage>
        <taxon>Bacteria</taxon>
        <taxon>Pseudomonadati</taxon>
        <taxon>Pseudomonadota</taxon>
        <taxon>Alphaproteobacteria</taxon>
        <taxon>Rhodobacterales</taxon>
        <taxon>Roseobacteraceae</taxon>
        <taxon>Thalassococcus</taxon>
    </lineage>
</organism>
<dbReference type="Proteomes" id="UP001210720">
    <property type="component" value="Unassembled WGS sequence"/>
</dbReference>
<evidence type="ECO:0000313" key="1">
    <source>
        <dbReference type="EMBL" id="MDA7426473.1"/>
    </source>
</evidence>
<sequence>MNAFRTFGFQVAEEKIALRNGRETTRRVIQAPNPAVSVLFHGSTCVVGLESMTPEQSNQLARTWVLAYEAQPNSRLANIVSGAWRSFFTESAQLPVRPALTHRIYIAAYKTWPSGPYDPQRNVPFNIDGLFPDKPGAAVRLTYVIDCDPLVKTDANTTLLLSCDPAGGTGEYYEIKTR</sequence>
<dbReference type="RefSeq" id="WP_271433826.1">
    <property type="nucleotide sequence ID" value="NZ_JAQIOY010000009.1"/>
</dbReference>
<name>A0ABT4XWX1_9RHOB</name>
<keyword evidence="2" id="KW-1185">Reference proteome</keyword>